<dbReference type="InterPro" id="IPR029041">
    <property type="entry name" value="FAD-linked_oxidoreductase-like"/>
</dbReference>
<dbReference type="PANTHER" id="PTHR45754:SF3">
    <property type="entry name" value="METHYLENETETRAHYDROFOLATE REDUCTASE (NADPH)"/>
    <property type="match status" value="1"/>
</dbReference>
<evidence type="ECO:0000313" key="8">
    <source>
        <dbReference type="Proteomes" id="UP001165065"/>
    </source>
</evidence>
<comment type="similarity">
    <text evidence="3">Belongs to the methylenetetrahydrofolate reductase family.</text>
</comment>
<dbReference type="NCBIfam" id="TIGR00677">
    <property type="entry name" value="fadh2_euk"/>
    <property type="match status" value="1"/>
</dbReference>
<keyword evidence="6" id="KW-0560">Oxidoreductase</keyword>
<evidence type="ECO:0000256" key="5">
    <source>
        <dbReference type="ARBA" id="ARBA00022827"/>
    </source>
</evidence>
<protein>
    <recommendedName>
        <fullName evidence="9">Methylenetetrahydrofolate reductase (NAD(P)H)</fullName>
    </recommendedName>
</protein>
<dbReference type="GO" id="GO:0009086">
    <property type="term" value="P:methionine biosynthetic process"/>
    <property type="evidence" value="ECO:0007669"/>
    <property type="project" value="TreeGrafter"/>
</dbReference>
<dbReference type="GO" id="GO:0004489">
    <property type="term" value="F:methylenetetrahydrofolate reductase [NAD(P)H] activity"/>
    <property type="evidence" value="ECO:0007669"/>
    <property type="project" value="InterPro"/>
</dbReference>
<evidence type="ECO:0000313" key="7">
    <source>
        <dbReference type="EMBL" id="GMI40683.1"/>
    </source>
</evidence>
<reference evidence="8" key="1">
    <citation type="journal article" date="2023" name="Commun. Biol.">
        <title>Genome analysis of Parmales, the sister group of diatoms, reveals the evolutionary specialization of diatoms from phago-mixotrophs to photoautotrophs.</title>
        <authorList>
            <person name="Ban H."/>
            <person name="Sato S."/>
            <person name="Yoshikawa S."/>
            <person name="Yamada K."/>
            <person name="Nakamura Y."/>
            <person name="Ichinomiya M."/>
            <person name="Sato N."/>
            <person name="Blanc-Mathieu R."/>
            <person name="Endo H."/>
            <person name="Kuwata A."/>
            <person name="Ogata H."/>
        </authorList>
    </citation>
    <scope>NUCLEOTIDE SEQUENCE [LARGE SCALE GENOMIC DNA]</scope>
</reference>
<gene>
    <name evidence="7" type="ORF">TrCOL_g5088</name>
</gene>
<accession>A0A9W7L8X4</accession>
<evidence type="ECO:0000256" key="3">
    <source>
        <dbReference type="ARBA" id="ARBA00006743"/>
    </source>
</evidence>
<organism evidence="7 8">
    <name type="scientific">Triparma columacea</name>
    <dbReference type="NCBI Taxonomy" id="722753"/>
    <lineage>
        <taxon>Eukaryota</taxon>
        <taxon>Sar</taxon>
        <taxon>Stramenopiles</taxon>
        <taxon>Ochrophyta</taxon>
        <taxon>Bolidophyceae</taxon>
        <taxon>Parmales</taxon>
        <taxon>Triparmaceae</taxon>
        <taxon>Triparma</taxon>
    </lineage>
</organism>
<proteinExistence type="inferred from homology"/>
<evidence type="ECO:0000256" key="6">
    <source>
        <dbReference type="ARBA" id="ARBA00023002"/>
    </source>
</evidence>
<dbReference type="Gene3D" id="3.20.20.220">
    <property type="match status" value="1"/>
</dbReference>
<dbReference type="PANTHER" id="PTHR45754">
    <property type="entry name" value="METHYLENETETRAHYDROFOLATE REDUCTASE"/>
    <property type="match status" value="1"/>
</dbReference>
<keyword evidence="8" id="KW-1185">Reference proteome</keyword>
<dbReference type="InterPro" id="IPR004621">
    <property type="entry name" value="Fadh2_euk"/>
</dbReference>
<dbReference type="AlphaFoldDB" id="A0A9W7L8X4"/>
<comment type="cofactor">
    <cofactor evidence="1">
        <name>FAD</name>
        <dbReference type="ChEBI" id="CHEBI:57692"/>
    </cofactor>
</comment>
<dbReference type="GO" id="GO:0005829">
    <property type="term" value="C:cytosol"/>
    <property type="evidence" value="ECO:0007669"/>
    <property type="project" value="TreeGrafter"/>
</dbReference>
<dbReference type="Proteomes" id="UP001165065">
    <property type="component" value="Unassembled WGS sequence"/>
</dbReference>
<dbReference type="OrthoDB" id="16284at2759"/>
<comment type="caution">
    <text evidence="7">The sequence shown here is derived from an EMBL/GenBank/DDBJ whole genome shotgun (WGS) entry which is preliminary data.</text>
</comment>
<dbReference type="GO" id="GO:0071949">
    <property type="term" value="F:FAD binding"/>
    <property type="evidence" value="ECO:0007669"/>
    <property type="project" value="TreeGrafter"/>
</dbReference>
<name>A0A9W7L8X4_9STRA</name>
<keyword evidence="4" id="KW-0285">Flavoprotein</keyword>
<evidence type="ECO:0000256" key="2">
    <source>
        <dbReference type="ARBA" id="ARBA00004777"/>
    </source>
</evidence>
<dbReference type="InterPro" id="IPR003171">
    <property type="entry name" value="Mehydrof_redctse-like"/>
</dbReference>
<evidence type="ECO:0000256" key="1">
    <source>
        <dbReference type="ARBA" id="ARBA00001974"/>
    </source>
</evidence>
<dbReference type="CDD" id="cd00537">
    <property type="entry name" value="MTHFR"/>
    <property type="match status" value="1"/>
</dbReference>
<dbReference type="SUPFAM" id="SSF51730">
    <property type="entry name" value="FAD-linked oxidoreductase"/>
    <property type="match status" value="1"/>
</dbReference>
<evidence type="ECO:0008006" key="9">
    <source>
        <dbReference type="Google" id="ProtNLM"/>
    </source>
</evidence>
<dbReference type="EMBL" id="BRYA01000134">
    <property type="protein sequence ID" value="GMI40683.1"/>
    <property type="molecule type" value="Genomic_DNA"/>
</dbReference>
<dbReference type="Pfam" id="PF02219">
    <property type="entry name" value="MTHFR"/>
    <property type="match status" value="1"/>
</dbReference>
<keyword evidence="5" id="KW-0274">FAD</keyword>
<comment type="pathway">
    <text evidence="2">One-carbon metabolism; tetrahydrofolate interconversion.</text>
</comment>
<sequence length="413" mass="45798">MSATVTKDEKIIDLMKKHPTAFTSLEFFPPRTAEGVSNLRQRIVRMKSNCLPVFMDVTWGAGGSTSSLTMDLVRFIKEQGCVANMHLTCTNMDPELIEQALADARKYGITNIVALRGDAPEGEGEWKKKEGGFECARDLVDFIKREYGDEFGISVAGYPEGHPNSITVLEEGDEMKLTASEKLRCSTSTDPTTSKSKTCVCYDSDYAAEMSYLKSKVDAGADFVITQMFFDSDVFSMFVSDCRECGISVPIVPGIMCINNYEGFFRMTGFCKTRVPKKVVSDMEKIKHDDKALKEYGVKFGTEMCMKLVNLGVPCVHFYTLNLEKVVYGILDGLGWTTELSRSIEGVDKDEIMMKAVGSKWAREGDEVISMFGKGIVKEIRPNGAAVITMKSWKLAFGQEPTAVLQAGTFKKV</sequence>
<evidence type="ECO:0000256" key="4">
    <source>
        <dbReference type="ARBA" id="ARBA00022630"/>
    </source>
</evidence>
<dbReference type="GO" id="GO:0035999">
    <property type="term" value="P:tetrahydrofolate interconversion"/>
    <property type="evidence" value="ECO:0007669"/>
    <property type="project" value="TreeGrafter"/>
</dbReference>